<keyword evidence="4" id="KW-0274">FAD</keyword>
<evidence type="ECO:0000256" key="1">
    <source>
        <dbReference type="ARBA" id="ARBA00001974"/>
    </source>
</evidence>
<dbReference type="EMBL" id="MN739542">
    <property type="protein sequence ID" value="QHT12182.1"/>
    <property type="molecule type" value="Genomic_DNA"/>
</dbReference>
<dbReference type="AlphaFoldDB" id="A0A6C0D752"/>
<evidence type="ECO:0000256" key="6">
    <source>
        <dbReference type="ARBA" id="ARBA00023157"/>
    </source>
</evidence>
<evidence type="ECO:0000256" key="2">
    <source>
        <dbReference type="ARBA" id="ARBA00012512"/>
    </source>
</evidence>
<feature type="domain" description="ERV/ALR sulfhydryl oxidase" evidence="7">
    <location>
        <begin position="1"/>
        <end position="107"/>
    </location>
</feature>
<dbReference type="EC" id="1.8.3.2" evidence="2"/>
<dbReference type="InterPro" id="IPR017905">
    <property type="entry name" value="ERV/ALR_sulphydryl_oxidase"/>
</dbReference>
<dbReference type="InterPro" id="IPR036774">
    <property type="entry name" value="ERV/ALR_sulphydryl_oxid_sf"/>
</dbReference>
<sequence length="157" mass="18866">MANPKEWGPVVWKIIHTCCEHLGNNTITLLKNDELNAYKKFINQIRYVLPCKICKIHYSKHLHNHNKEIQYDELKQYAKEFFYNIHDSINKEKNIVSIPFSSLETTYGKITKEEFNKLISEFETLFQKYKLYHFILSETLRDFLKAIRNLRSSCCWI</sequence>
<evidence type="ECO:0000259" key="7">
    <source>
        <dbReference type="PROSITE" id="PS51324"/>
    </source>
</evidence>
<dbReference type="PROSITE" id="PS51324">
    <property type="entry name" value="ERV_ALR"/>
    <property type="match status" value="1"/>
</dbReference>
<evidence type="ECO:0000256" key="5">
    <source>
        <dbReference type="ARBA" id="ARBA00023002"/>
    </source>
</evidence>
<evidence type="ECO:0000256" key="3">
    <source>
        <dbReference type="ARBA" id="ARBA00022630"/>
    </source>
</evidence>
<dbReference type="GO" id="GO:0016972">
    <property type="term" value="F:thiol oxidase activity"/>
    <property type="evidence" value="ECO:0007669"/>
    <property type="project" value="UniProtKB-EC"/>
</dbReference>
<reference evidence="8" key="1">
    <citation type="journal article" date="2020" name="Nature">
        <title>Giant virus diversity and host interactions through global metagenomics.</title>
        <authorList>
            <person name="Schulz F."/>
            <person name="Roux S."/>
            <person name="Paez-Espino D."/>
            <person name="Jungbluth S."/>
            <person name="Walsh D.A."/>
            <person name="Denef V.J."/>
            <person name="McMahon K.D."/>
            <person name="Konstantinidis K.T."/>
            <person name="Eloe-Fadrosh E.A."/>
            <person name="Kyrpides N.C."/>
            <person name="Woyke T."/>
        </authorList>
    </citation>
    <scope>NUCLEOTIDE SEQUENCE</scope>
    <source>
        <strain evidence="8">GVMAG-M-3300023174-129</strain>
    </source>
</reference>
<proteinExistence type="predicted"/>
<dbReference type="SUPFAM" id="SSF69000">
    <property type="entry name" value="FAD-dependent thiol oxidase"/>
    <property type="match status" value="1"/>
</dbReference>
<organism evidence="8">
    <name type="scientific">viral metagenome</name>
    <dbReference type="NCBI Taxonomy" id="1070528"/>
    <lineage>
        <taxon>unclassified sequences</taxon>
        <taxon>metagenomes</taxon>
        <taxon>organismal metagenomes</taxon>
    </lineage>
</organism>
<name>A0A6C0D752_9ZZZZ</name>
<protein>
    <recommendedName>
        <fullName evidence="2">thiol oxidase</fullName>
        <ecNumber evidence="2">1.8.3.2</ecNumber>
    </recommendedName>
</protein>
<keyword evidence="5" id="KW-0560">Oxidoreductase</keyword>
<comment type="cofactor">
    <cofactor evidence="1">
        <name>FAD</name>
        <dbReference type="ChEBI" id="CHEBI:57692"/>
    </cofactor>
</comment>
<evidence type="ECO:0000256" key="4">
    <source>
        <dbReference type="ARBA" id="ARBA00022827"/>
    </source>
</evidence>
<keyword evidence="3" id="KW-0285">Flavoprotein</keyword>
<dbReference type="Gene3D" id="1.20.120.310">
    <property type="entry name" value="ERV/ALR sulfhydryl oxidase domain"/>
    <property type="match status" value="1"/>
</dbReference>
<evidence type="ECO:0000313" key="8">
    <source>
        <dbReference type="EMBL" id="QHT12182.1"/>
    </source>
</evidence>
<keyword evidence="6" id="KW-1015">Disulfide bond</keyword>
<accession>A0A6C0D752</accession>